<keyword evidence="2" id="KW-0040">ANK repeat</keyword>
<proteinExistence type="predicted"/>
<dbReference type="SMART" id="SM00248">
    <property type="entry name" value="ANK"/>
    <property type="match status" value="13"/>
</dbReference>
<evidence type="ECO:0000256" key="1">
    <source>
        <dbReference type="ARBA" id="ARBA00022737"/>
    </source>
</evidence>
<evidence type="ECO:0000256" key="2">
    <source>
        <dbReference type="PROSITE-ProRule" id="PRU00023"/>
    </source>
</evidence>
<dbReference type="Proteomes" id="UP000483672">
    <property type="component" value="Unassembled WGS sequence"/>
</dbReference>
<feature type="repeat" description="ANK" evidence="2">
    <location>
        <begin position="1227"/>
        <end position="1251"/>
    </location>
</feature>
<dbReference type="InterPro" id="IPR056884">
    <property type="entry name" value="NPHP3-like_N"/>
</dbReference>
<organism evidence="5 6">
    <name type="scientific">Orbilia oligospora</name>
    <name type="common">Nematode-trapping fungus</name>
    <name type="synonym">Arthrobotrys oligospora</name>
    <dbReference type="NCBI Taxonomy" id="2813651"/>
    <lineage>
        <taxon>Eukaryota</taxon>
        <taxon>Fungi</taxon>
        <taxon>Dikarya</taxon>
        <taxon>Ascomycota</taxon>
        <taxon>Pezizomycotina</taxon>
        <taxon>Orbiliomycetes</taxon>
        <taxon>Orbiliales</taxon>
        <taxon>Orbiliaceae</taxon>
        <taxon>Orbilia</taxon>
    </lineage>
</organism>
<dbReference type="PANTHER" id="PTHR46082">
    <property type="entry name" value="ATP/GTP-BINDING PROTEIN-RELATED"/>
    <property type="match status" value="1"/>
</dbReference>
<feature type="repeat" description="ANK" evidence="2">
    <location>
        <begin position="886"/>
        <end position="908"/>
    </location>
</feature>
<evidence type="ECO:0000313" key="6">
    <source>
        <dbReference type="Proteomes" id="UP000483672"/>
    </source>
</evidence>
<comment type="caution">
    <text evidence="5">The sequence shown here is derived from an EMBL/GenBank/DDBJ whole genome shotgun (WGS) entry which is preliminary data.</text>
</comment>
<feature type="domain" description="Nephrocystin 3-like N-terminal" evidence="4">
    <location>
        <begin position="381"/>
        <end position="545"/>
    </location>
</feature>
<gene>
    <name evidence="5" type="ORF">TWF191_000300</name>
</gene>
<dbReference type="InterPro" id="IPR035994">
    <property type="entry name" value="Nucleoside_phosphorylase_sf"/>
</dbReference>
<protein>
    <submittedName>
        <fullName evidence="5">Uncharacterized protein</fullName>
    </submittedName>
</protein>
<dbReference type="PANTHER" id="PTHR46082:SF11">
    <property type="entry name" value="AAA+ ATPASE DOMAIN-CONTAINING PROTEIN-RELATED"/>
    <property type="match status" value="1"/>
</dbReference>
<feature type="repeat" description="ANK" evidence="2">
    <location>
        <begin position="1124"/>
        <end position="1148"/>
    </location>
</feature>
<feature type="repeat" description="ANK" evidence="2">
    <location>
        <begin position="1020"/>
        <end position="1053"/>
    </location>
</feature>
<dbReference type="InterPro" id="IPR036770">
    <property type="entry name" value="Ankyrin_rpt-contain_sf"/>
</dbReference>
<accession>A0A6G1MM22</accession>
<dbReference type="GO" id="GO:0009116">
    <property type="term" value="P:nucleoside metabolic process"/>
    <property type="evidence" value="ECO:0007669"/>
    <property type="project" value="InterPro"/>
</dbReference>
<dbReference type="SUPFAM" id="SSF48403">
    <property type="entry name" value="Ankyrin repeat"/>
    <property type="match status" value="2"/>
</dbReference>
<feature type="domain" description="GPI inositol-deacylase winged helix" evidence="3">
    <location>
        <begin position="659"/>
        <end position="742"/>
    </location>
</feature>
<reference evidence="5 6" key="1">
    <citation type="submission" date="2019-06" db="EMBL/GenBank/DDBJ databases">
        <authorList>
            <person name="Palmer J.M."/>
        </authorList>
    </citation>
    <scope>NUCLEOTIDE SEQUENCE [LARGE SCALE GENOMIC DNA]</scope>
    <source>
        <strain evidence="5 6">TWF191</strain>
    </source>
</reference>
<dbReference type="SUPFAM" id="SSF53167">
    <property type="entry name" value="Purine and uridine phosphorylases"/>
    <property type="match status" value="1"/>
</dbReference>
<evidence type="ECO:0000259" key="3">
    <source>
        <dbReference type="Pfam" id="PF22939"/>
    </source>
</evidence>
<dbReference type="InterPro" id="IPR054471">
    <property type="entry name" value="GPIID_WHD"/>
</dbReference>
<dbReference type="EMBL" id="WIPF01000010">
    <property type="protein sequence ID" value="KAF3230060.1"/>
    <property type="molecule type" value="Genomic_DNA"/>
</dbReference>
<dbReference type="PROSITE" id="PS50088">
    <property type="entry name" value="ANK_REPEAT"/>
    <property type="match status" value="5"/>
</dbReference>
<dbReference type="Pfam" id="PF12796">
    <property type="entry name" value="Ank_2"/>
    <property type="match status" value="4"/>
</dbReference>
<sequence length="1319" mass="147318">MDNPCQSKRRLRHGEYTVGWLTAILSEQNAARIMLDERHEQLPTNENDDNTYILGRVGKHNVVIARPAQYGTNSAANTAANMIRTFQSLRFVLMVGIGGGAPGPPVSENSQDEDIRLGDIVVGFPKDFHSGVLQYDMGKLESHRRFTIRSHLNKPPKALLTAVGTLQSEHDYEEGEMAQYLRNALEYMHSKRTKKLKAYHFPGRDKDLLFKADYNHKDKTMDCSTCDLNQTERRIDRETDDPVVHYGLIASGNTVMKSAQQRDELRDRDKVICFEMEAAGLVDNFPCLVIRGICDYSDDHKNDLWQPYAALASAAYAKDLLRVIQLKELENTKAIAEVVQGLTERIEMTQQKKQHSEILRWLSPLEPQKRHQDMRSIRVPGTGEWLLEETRFQDWFTGRYEHRVLCCSGIPGAGKSVLASLVIDHITKLSEDSEPRFGLAFVYCDYWSHAVQTPTNLTASLLRQLLQILPSFPQEVLHTYERTFREHRQLEQGDVDSMLLHACQQFDSVYICVDALDELEVQYKEAFLASLRKLIPSIQLFITGRPHIPVVVDQYFPGALKITIEAKGSDIETFVASKIGEDSARDEYLMDEKLKAEILGKIGRASQNMFLLPALQIQMILDERTKADRRSALDKLPEELSDAFDNTMDRIKRQSRAYSGLALKILMWVHLAQRPLHIDELFDALAVKIGDKALNTDNFPSQQSWLDCCLGLVVMDEETSTFRLVHFSFGEYLQAQGDSSYFQDGHDRIAKTCLTYLCFDRVATPQTADTKLVTRLDTKQLLADFPFLDYAACQWGHHLREAKNLSEESRHLSVAYLLQPQSGLRSSLVFLYKFLGTHSPSLQDQERFSENFSGLHIAAYFGVPAEVFRRLIHGKSGVIDSKDLYGNRTPLSYAAEAGHVEMVQLLINTNQVSIDGGGTTRTPLSYALEGRHAEVIRLLIGANKGLNSLDADSQTALHFAADAGKTETIRSTTSVGRVDLNSGDANSRTVLSGAVGQRYPDVTGFPIDKSPAHADLRDETGQTPLIHAAAKGDAEALKLLLNTSGVDINHKDQFGRTAISLAAAGGHLKAIELLLGVKEVDLNLESWATGEMPLSCAVKSGHIGAVKLLIETGRIHLNSKCSYSGRTALSYAAEGGYMEIVKLLVETGQADANSKDKYYQTPISYAAQEGYIDIVKFFIETGQVDISAEDVFHQTLLSYAAQEGHIEIAKLLIETGRIDVHSKCSHNNRTALSYAAGGGHTEIVRLLINEGRVDTGEEDRYHRTPLSYAAEGGHIEVVKHLIGTGQLNAGKKDKYDWTPLSYAVDRGHTEVIKLLSNMF</sequence>
<dbReference type="PROSITE" id="PS50297">
    <property type="entry name" value="ANK_REP_REGION"/>
    <property type="match status" value="5"/>
</dbReference>
<dbReference type="Gene3D" id="1.25.40.20">
    <property type="entry name" value="Ankyrin repeat-containing domain"/>
    <property type="match status" value="4"/>
</dbReference>
<keyword evidence="1" id="KW-0677">Repeat</keyword>
<dbReference type="Pfam" id="PF22939">
    <property type="entry name" value="WHD_GPIID"/>
    <property type="match status" value="1"/>
</dbReference>
<feature type="repeat" description="ANK" evidence="2">
    <location>
        <begin position="1261"/>
        <end position="1285"/>
    </location>
</feature>
<evidence type="ECO:0000313" key="5">
    <source>
        <dbReference type="EMBL" id="KAF3230060.1"/>
    </source>
</evidence>
<dbReference type="InterPro" id="IPR053137">
    <property type="entry name" value="NLR-like"/>
</dbReference>
<dbReference type="GO" id="GO:0003824">
    <property type="term" value="F:catalytic activity"/>
    <property type="evidence" value="ECO:0007669"/>
    <property type="project" value="InterPro"/>
</dbReference>
<evidence type="ECO:0000259" key="4">
    <source>
        <dbReference type="Pfam" id="PF24883"/>
    </source>
</evidence>
<dbReference type="InterPro" id="IPR002110">
    <property type="entry name" value="Ankyrin_rpt"/>
</dbReference>
<dbReference type="Gene3D" id="3.40.50.1580">
    <property type="entry name" value="Nucleoside phosphorylase domain"/>
    <property type="match status" value="1"/>
</dbReference>
<dbReference type="InterPro" id="IPR027417">
    <property type="entry name" value="P-loop_NTPase"/>
</dbReference>
<dbReference type="Gene3D" id="3.40.50.300">
    <property type="entry name" value="P-loop containing nucleotide triphosphate hydrolases"/>
    <property type="match status" value="1"/>
</dbReference>
<dbReference type="Pfam" id="PF00023">
    <property type="entry name" value="Ank"/>
    <property type="match status" value="1"/>
</dbReference>
<name>A0A6G1MM22_ORBOL</name>
<dbReference type="Pfam" id="PF24883">
    <property type="entry name" value="NPHP3_N"/>
    <property type="match status" value="1"/>
</dbReference>